<accession>M1ZDJ1</accession>
<evidence type="ECO:0000313" key="2">
    <source>
        <dbReference type="Proteomes" id="UP000011704"/>
    </source>
</evidence>
<sequence>MFVNISRSKLLVNDRRYSKKKKAEKSAPRCNHCGGLVRENGEIVACIMCSREEGHFCSSCAYTHASEVPQKGKRSA</sequence>
<comment type="caution">
    <text evidence="1">The sequence shown here is derived from an EMBL/GenBank/DDBJ whole genome shotgun (WGS) entry which is preliminary data.</text>
</comment>
<proteinExistence type="predicted"/>
<dbReference type="EMBL" id="CAQJ01000080">
    <property type="protein sequence ID" value="CCQ91543.1"/>
    <property type="molecule type" value="Genomic_DNA"/>
</dbReference>
<dbReference type="HOGENOM" id="CLU_2650761_0_0_0"/>
<reference evidence="1 2" key="1">
    <citation type="journal article" date="2013" name="Front. Microbiol.">
        <title>The genome of Nitrospina gracilis illuminates the metabolism and evolution of the major marine nitrite oxidizer.</title>
        <authorList>
            <person name="Luecker S."/>
            <person name="Nowka B."/>
            <person name="Rattei T."/>
            <person name="Spieck E."/>
            <person name="and Daims H."/>
        </authorList>
    </citation>
    <scope>NUCLEOTIDE SEQUENCE [LARGE SCALE GENOMIC DNA]</scope>
    <source>
        <strain evidence="1 2">3/211</strain>
    </source>
</reference>
<organism evidence="1 2">
    <name type="scientific">Nitrospina gracilis (strain 3/211)</name>
    <dbReference type="NCBI Taxonomy" id="1266370"/>
    <lineage>
        <taxon>Bacteria</taxon>
        <taxon>Pseudomonadati</taxon>
        <taxon>Nitrospinota/Tectimicrobiota group</taxon>
        <taxon>Nitrospinota</taxon>
        <taxon>Nitrospinia</taxon>
        <taxon>Nitrospinales</taxon>
        <taxon>Nitrospinaceae</taxon>
        <taxon>Nitrospina</taxon>
    </lineage>
</organism>
<name>M1ZDJ1_NITG3</name>
<dbReference type="Proteomes" id="UP000011704">
    <property type="component" value="Unassembled WGS sequence"/>
</dbReference>
<evidence type="ECO:0000313" key="1">
    <source>
        <dbReference type="EMBL" id="CCQ91543.1"/>
    </source>
</evidence>
<gene>
    <name evidence="1" type="ORF">NITGR_720036</name>
</gene>
<keyword evidence="2" id="KW-1185">Reference proteome</keyword>
<protein>
    <submittedName>
        <fullName evidence="1">Uncharacterized protein</fullName>
    </submittedName>
</protein>
<dbReference type="OrthoDB" id="163862at2"/>
<dbReference type="InParanoid" id="M1ZDJ1"/>
<dbReference type="AlphaFoldDB" id="M1ZDJ1"/>